<accession>A0A0B7MPI1</accession>
<dbReference type="Proteomes" id="UP000046155">
    <property type="component" value="Unassembled WGS sequence"/>
</dbReference>
<name>A0A0B7MPI1_9FIRM</name>
<organism evidence="1 2">
    <name type="scientific">Syntrophaceticus schinkii</name>
    <dbReference type="NCBI Taxonomy" id="499207"/>
    <lineage>
        <taxon>Bacteria</taxon>
        <taxon>Bacillati</taxon>
        <taxon>Bacillota</taxon>
        <taxon>Clostridia</taxon>
        <taxon>Thermoanaerobacterales</taxon>
        <taxon>Thermoanaerobacterales Family III. Incertae Sedis</taxon>
        <taxon>Syntrophaceticus</taxon>
    </lineage>
</organism>
<sequence>MSAEKPLLHIRNLSVTYMAANPPVTAVSDISLQVKQGEEFGDNRGIGVWKIYSGFIHYEAA</sequence>
<evidence type="ECO:0000313" key="1">
    <source>
        <dbReference type="EMBL" id="CEO89632.1"/>
    </source>
</evidence>
<reference evidence="2" key="1">
    <citation type="submission" date="2015-01" db="EMBL/GenBank/DDBJ databases">
        <authorList>
            <person name="Manzoor Shahid"/>
            <person name="Zubair Saima"/>
        </authorList>
    </citation>
    <scope>NUCLEOTIDE SEQUENCE [LARGE SCALE GENOMIC DNA]</scope>
    <source>
        <strain evidence="2">Sp3</strain>
    </source>
</reference>
<proteinExistence type="predicted"/>
<dbReference type="EMBL" id="CDRZ01000252">
    <property type="protein sequence ID" value="CEO89632.1"/>
    <property type="molecule type" value="Genomic_DNA"/>
</dbReference>
<gene>
    <name evidence="1" type="ORF">SSCH_540010</name>
</gene>
<protein>
    <submittedName>
        <fullName evidence="1">Uncharacterized protein</fullName>
    </submittedName>
</protein>
<dbReference type="AlphaFoldDB" id="A0A0B7MPI1"/>
<keyword evidence="2" id="KW-1185">Reference proteome</keyword>
<evidence type="ECO:0000313" key="2">
    <source>
        <dbReference type="Proteomes" id="UP000046155"/>
    </source>
</evidence>